<dbReference type="Proteomes" id="UP000246661">
    <property type="component" value="Unassembled WGS sequence"/>
</dbReference>
<evidence type="ECO:0000256" key="1">
    <source>
        <dbReference type="SAM" id="MobiDB-lite"/>
    </source>
</evidence>
<feature type="compositionally biased region" description="Basic residues" evidence="1">
    <location>
        <begin position="312"/>
        <end position="324"/>
    </location>
</feature>
<evidence type="ECO:0000256" key="2">
    <source>
        <dbReference type="SAM" id="SignalP"/>
    </source>
</evidence>
<organism evidence="3 4">
    <name type="scientific">Geodermatophilus normandii</name>
    <dbReference type="NCBI Taxonomy" id="1137989"/>
    <lineage>
        <taxon>Bacteria</taxon>
        <taxon>Bacillati</taxon>
        <taxon>Actinomycetota</taxon>
        <taxon>Actinomycetes</taxon>
        <taxon>Geodermatophilales</taxon>
        <taxon>Geodermatophilaceae</taxon>
        <taxon>Geodermatophilus</taxon>
    </lineage>
</organism>
<evidence type="ECO:0000313" key="4">
    <source>
        <dbReference type="Proteomes" id="UP000246661"/>
    </source>
</evidence>
<keyword evidence="4" id="KW-1185">Reference proteome</keyword>
<feature type="compositionally biased region" description="Low complexity" evidence="1">
    <location>
        <begin position="356"/>
        <end position="371"/>
    </location>
</feature>
<comment type="caution">
    <text evidence="3">The sequence shown here is derived from an EMBL/GenBank/DDBJ whole genome shotgun (WGS) entry which is preliminary data.</text>
</comment>
<reference evidence="4" key="1">
    <citation type="submission" date="2018-05" db="EMBL/GenBank/DDBJ databases">
        <authorList>
            <person name="Klenk H.-P."/>
            <person name="Huntemann M."/>
            <person name="Clum A."/>
            <person name="Pillay M."/>
            <person name="Palaniappan K."/>
            <person name="Varghese N."/>
            <person name="Mikhailova N."/>
            <person name="Stamatis D."/>
            <person name="Reddy T."/>
            <person name="Daum C."/>
            <person name="Shapiro N."/>
            <person name="Ivanova N."/>
            <person name="Kyrpides N."/>
            <person name="Woyke T."/>
        </authorList>
    </citation>
    <scope>NUCLEOTIDE SEQUENCE [LARGE SCALE GENOMIC DNA]</scope>
    <source>
        <strain evidence="4">DSM 45417</strain>
    </source>
</reference>
<dbReference type="PROSITE" id="PS51257">
    <property type="entry name" value="PROKAR_LIPOPROTEIN"/>
    <property type="match status" value="1"/>
</dbReference>
<keyword evidence="2" id="KW-0732">Signal</keyword>
<name>A0A317QL20_9ACTN</name>
<feature type="compositionally biased region" description="Polar residues" evidence="1">
    <location>
        <begin position="337"/>
        <end position="355"/>
    </location>
</feature>
<proteinExistence type="predicted"/>
<feature type="compositionally biased region" description="Low complexity" evidence="1">
    <location>
        <begin position="383"/>
        <end position="397"/>
    </location>
</feature>
<feature type="chain" id="PRO_5016352837" evidence="2">
    <location>
        <begin position="27"/>
        <end position="421"/>
    </location>
</feature>
<protein>
    <submittedName>
        <fullName evidence="3">Uncharacterized protein</fullName>
    </submittedName>
</protein>
<feature type="region of interest" description="Disordered" evidence="1">
    <location>
        <begin position="282"/>
        <end position="421"/>
    </location>
</feature>
<dbReference type="AlphaFoldDB" id="A0A317QL20"/>
<gene>
    <name evidence="3" type="ORF">JD79_02848</name>
</gene>
<evidence type="ECO:0000313" key="3">
    <source>
        <dbReference type="EMBL" id="PWW23673.1"/>
    </source>
</evidence>
<dbReference type="EMBL" id="QGTX01000001">
    <property type="protein sequence ID" value="PWW23673.1"/>
    <property type="molecule type" value="Genomic_DNA"/>
</dbReference>
<accession>A0A317QL20</accession>
<sequence>MRNAPPARSVALTLGLLVLAACGMDASDRSGGAAVVGVVDAGMVDTGMVDAGMVDAAGDTGGPPDVPPPVLPPAAVGAAPPVPDPASVAGLVLSREDTRTPEDERRLTTAPVPGLVALDGVLRGMVDAEVRRYEAGLAPGQWHQLTVGSTPVLAAGDVLGIRVATSVRTGGLPAATTARTVYADVATGETWTSTDLVADPAALFGWFTGAVERAGLGHALLGRSAVLADLRFARDGALSLVVGGGDGRAEPFGDVAVRVDPLAADGVLSDAGRRVRAAATAAAPFRGVPRHPPHRPSPAAAGAPSPPEPRRRPSLRRRRSRPLRPARSTAPCCGASRSRSTTAPAPTPRSSSTTCAPRTSAPRSSSSGGTRPHTRTWSVGWSPTATPSATTPGAIPACPTSARPPWAPSSTGPPRSWPAWG</sequence>
<feature type="signal peptide" evidence="2">
    <location>
        <begin position="1"/>
        <end position="26"/>
    </location>
</feature>